<evidence type="ECO:0000313" key="1">
    <source>
        <dbReference type="EMBL" id="AKH48340.1"/>
    </source>
</evidence>
<reference evidence="1" key="1">
    <citation type="journal article" date="2015" name="Front. Microbiol.">
        <title>Combining genomic sequencing methods to explore viral diversity and reveal potential virus-host interactions.</title>
        <authorList>
            <person name="Chow C.E."/>
            <person name="Winget D.M."/>
            <person name="White R.A.III."/>
            <person name="Hallam S.J."/>
            <person name="Suttle C.A."/>
        </authorList>
    </citation>
    <scope>NUCLEOTIDE SEQUENCE</scope>
    <source>
        <strain evidence="1">Oxic1_8</strain>
    </source>
</reference>
<dbReference type="EMBL" id="KR029603">
    <property type="protein sequence ID" value="AKH48340.1"/>
    <property type="molecule type" value="Genomic_DNA"/>
</dbReference>
<sequence length="60" mass="6470">MADRDHAPCTTNVGRFIWSPACMCRGGQSSASPSVLSNIRHVLLRTRFVERSSASAHAIG</sequence>
<proteinExistence type="predicted"/>
<accession>A0A0F7L8R4</accession>
<organism evidence="1">
    <name type="scientific">uncultured marine virus</name>
    <dbReference type="NCBI Taxonomy" id="186617"/>
    <lineage>
        <taxon>Viruses</taxon>
        <taxon>environmental samples</taxon>
    </lineage>
</organism>
<protein>
    <submittedName>
        <fullName evidence="1">Terminase</fullName>
    </submittedName>
</protein>
<reference evidence="1" key="2">
    <citation type="submission" date="2015-03" db="EMBL/GenBank/DDBJ databases">
        <authorList>
            <person name="Chow C.-E.T."/>
            <person name="Winget D.M."/>
            <person name="White R.A.III."/>
            <person name="Hallam S.J."/>
            <person name="Suttle C.A."/>
        </authorList>
    </citation>
    <scope>NUCLEOTIDE SEQUENCE</scope>
    <source>
        <strain evidence="1">Oxic1_8</strain>
    </source>
</reference>
<name>A0A0F7L8R4_9VIRU</name>